<dbReference type="AlphaFoldDB" id="A0A0K2TA56"/>
<dbReference type="EMBL" id="HACA01005512">
    <property type="protein sequence ID" value="CDW22873.1"/>
    <property type="molecule type" value="Transcribed_RNA"/>
</dbReference>
<accession>A0A0K2TA56</accession>
<proteinExistence type="predicted"/>
<reference evidence="1" key="1">
    <citation type="submission" date="2014-05" db="EMBL/GenBank/DDBJ databases">
        <authorList>
            <person name="Chronopoulou M."/>
        </authorList>
    </citation>
    <scope>NUCLEOTIDE SEQUENCE</scope>
    <source>
        <tissue evidence="1">Whole organism</tissue>
    </source>
</reference>
<name>A0A0K2TA56_LEPSM</name>
<evidence type="ECO:0000313" key="1">
    <source>
        <dbReference type="EMBL" id="CDW22873.1"/>
    </source>
</evidence>
<protein>
    <submittedName>
        <fullName evidence="1">Uncharacterized protein</fullName>
    </submittedName>
</protein>
<organism evidence="1">
    <name type="scientific">Lepeophtheirus salmonis</name>
    <name type="common">Salmon louse</name>
    <name type="synonym">Caligus salmonis</name>
    <dbReference type="NCBI Taxonomy" id="72036"/>
    <lineage>
        <taxon>Eukaryota</taxon>
        <taxon>Metazoa</taxon>
        <taxon>Ecdysozoa</taxon>
        <taxon>Arthropoda</taxon>
        <taxon>Crustacea</taxon>
        <taxon>Multicrustacea</taxon>
        <taxon>Hexanauplia</taxon>
        <taxon>Copepoda</taxon>
        <taxon>Siphonostomatoida</taxon>
        <taxon>Caligidae</taxon>
        <taxon>Lepeophtheirus</taxon>
    </lineage>
</organism>
<sequence>MYLWLSGCDYYIYIISGNETYELRPSLHQLPVI</sequence>